<dbReference type="AlphaFoldDB" id="J4GI52"/>
<dbReference type="RefSeq" id="XP_012185751.1">
    <property type="nucleotide sequence ID" value="XM_012330361.1"/>
</dbReference>
<dbReference type="GeneID" id="24101368"/>
<dbReference type="Proteomes" id="UP000006352">
    <property type="component" value="Unassembled WGS sequence"/>
</dbReference>
<name>J4GI52_9APHY</name>
<accession>J4GI52</accession>
<sequence length="106" mass="11752">MHTKPKRVEKDIGSAGGGTVDVVEELPPFPQPEGIFTRGTHFHPKQFLVTLEAMYDELVVREKSGGECSTEYGAFASMIVKRLTVTADDGPLFELYSVFQVPETDF</sequence>
<keyword evidence="2" id="KW-1185">Reference proteome</keyword>
<protein>
    <submittedName>
        <fullName evidence="1">Uncharacterized protein</fullName>
    </submittedName>
</protein>
<dbReference type="OrthoDB" id="2745353at2759"/>
<gene>
    <name evidence="1" type="ORF">FIBRA_08733</name>
</gene>
<reference evidence="1 2" key="1">
    <citation type="journal article" date="2012" name="Appl. Environ. Microbiol.">
        <title>Short-read sequencing for genomic analysis of the brown rot fungus Fibroporia radiculosa.</title>
        <authorList>
            <person name="Tang J.D."/>
            <person name="Perkins A.D."/>
            <person name="Sonstegard T.S."/>
            <person name="Schroeder S.G."/>
            <person name="Burgess S.C."/>
            <person name="Diehl S.V."/>
        </authorList>
    </citation>
    <scope>NUCLEOTIDE SEQUENCE [LARGE SCALE GENOMIC DNA]</scope>
    <source>
        <strain evidence="1 2">TFFH 294</strain>
    </source>
</reference>
<organism evidence="1 2">
    <name type="scientific">Fibroporia radiculosa</name>
    <dbReference type="NCBI Taxonomy" id="599839"/>
    <lineage>
        <taxon>Eukaryota</taxon>
        <taxon>Fungi</taxon>
        <taxon>Dikarya</taxon>
        <taxon>Basidiomycota</taxon>
        <taxon>Agaricomycotina</taxon>
        <taxon>Agaricomycetes</taxon>
        <taxon>Polyporales</taxon>
        <taxon>Fibroporiaceae</taxon>
        <taxon>Fibroporia</taxon>
    </lineage>
</organism>
<dbReference type="InParanoid" id="J4GI52"/>
<evidence type="ECO:0000313" key="2">
    <source>
        <dbReference type="Proteomes" id="UP000006352"/>
    </source>
</evidence>
<dbReference type="HOGENOM" id="CLU_2223312_0_0_1"/>
<dbReference type="EMBL" id="HE797346">
    <property type="protein sequence ID" value="CCM06468.1"/>
    <property type="molecule type" value="Genomic_DNA"/>
</dbReference>
<evidence type="ECO:0000313" key="1">
    <source>
        <dbReference type="EMBL" id="CCM06468.1"/>
    </source>
</evidence>
<proteinExistence type="predicted"/>